<dbReference type="PROSITE" id="PS50114">
    <property type="entry name" value="GATA_ZN_FINGER_2"/>
    <property type="match status" value="1"/>
</dbReference>
<feature type="region of interest" description="Disordered" evidence="5">
    <location>
        <begin position="270"/>
        <end position="309"/>
    </location>
</feature>
<sequence>MLKNASISWLLPPNAPDSGTSSVIPHSTKNEFTKHHDWTQHVLSGIRDFLHVLSPEGTILHASSSSKHVVGYEPTRLLGRSVGELIHPEDFHMFTKDFHESILYGSVFRSIYRFRSAEHGWIILDARGRPYWADGPNQVTCPSTIAAKRQLVITARPYLTKAGVLADSFVEQEILQERLTRQIEELRGEEHEEESEEEEEESQWAREGDMSSNASVIRFRSGEEIWAATPSSMSVASHRLSPGPYNAAHDECSPVSNPPGRFGQETNSHSYIQKKQSRETTTATSNPMIGDAGIPIANPNKVRTSSKPWIKKPRRCSESKKELHICLFCSTIESPEWRKGPNGQKTLCNACGLRWSKAMRKSSLTSKGETGTVSSITSV</sequence>
<dbReference type="InterPro" id="IPR013088">
    <property type="entry name" value="Znf_NHR/GATA"/>
</dbReference>
<feature type="region of interest" description="Disordered" evidence="5">
    <location>
        <begin position="186"/>
        <end position="210"/>
    </location>
</feature>
<dbReference type="CDD" id="cd00202">
    <property type="entry name" value="ZnF_GATA"/>
    <property type="match status" value="1"/>
</dbReference>
<feature type="domain" description="GATA-type" evidence="7">
    <location>
        <begin position="320"/>
        <end position="353"/>
    </location>
</feature>
<evidence type="ECO:0000313" key="9">
    <source>
        <dbReference type="Proteomes" id="UP000799778"/>
    </source>
</evidence>
<gene>
    <name evidence="8" type="ORF">BU24DRAFT_459978</name>
</gene>
<dbReference type="RefSeq" id="XP_033385199.1">
    <property type="nucleotide sequence ID" value="XM_033531781.1"/>
</dbReference>
<keyword evidence="3" id="KW-0862">Zinc</keyword>
<dbReference type="InterPro" id="IPR000014">
    <property type="entry name" value="PAS"/>
</dbReference>
<evidence type="ECO:0000259" key="6">
    <source>
        <dbReference type="PROSITE" id="PS50112"/>
    </source>
</evidence>
<dbReference type="InterPro" id="IPR013655">
    <property type="entry name" value="PAS_fold_3"/>
</dbReference>
<dbReference type="PANTHER" id="PTHR47255">
    <property type="entry name" value="GATA TRANSCRIPTION FACTOR 22-RELATED"/>
    <property type="match status" value="1"/>
</dbReference>
<dbReference type="PANTHER" id="PTHR47255:SF13">
    <property type="entry name" value="GATA-TYPE DOMAIN-CONTAINING PROTEIN"/>
    <property type="match status" value="1"/>
</dbReference>
<dbReference type="Gene3D" id="3.30.50.10">
    <property type="entry name" value="Erythroid Transcription Factor GATA-1, subunit A"/>
    <property type="match status" value="1"/>
</dbReference>
<dbReference type="InterPro" id="IPR052138">
    <property type="entry name" value="GATA_ZnFinger_Domain"/>
</dbReference>
<dbReference type="AlphaFoldDB" id="A0A6A5XW45"/>
<dbReference type="GeneID" id="54289178"/>
<keyword evidence="1" id="KW-0479">Metal-binding</keyword>
<dbReference type="Pfam" id="PF00320">
    <property type="entry name" value="GATA"/>
    <property type="match status" value="1"/>
</dbReference>
<dbReference type="PROSITE" id="PS50112">
    <property type="entry name" value="PAS"/>
    <property type="match status" value="1"/>
</dbReference>
<keyword evidence="9" id="KW-1185">Reference proteome</keyword>
<dbReference type="Proteomes" id="UP000799778">
    <property type="component" value="Unassembled WGS sequence"/>
</dbReference>
<name>A0A6A5XW45_9PLEO</name>
<dbReference type="Gene3D" id="3.30.450.20">
    <property type="entry name" value="PAS domain"/>
    <property type="match status" value="1"/>
</dbReference>
<feature type="domain" description="PAS" evidence="6">
    <location>
        <begin position="35"/>
        <end position="105"/>
    </location>
</feature>
<evidence type="ECO:0000256" key="5">
    <source>
        <dbReference type="SAM" id="MobiDB-lite"/>
    </source>
</evidence>
<dbReference type="Pfam" id="PF08447">
    <property type="entry name" value="PAS_3"/>
    <property type="match status" value="1"/>
</dbReference>
<organism evidence="8 9">
    <name type="scientific">Aaosphaeria arxii CBS 175.79</name>
    <dbReference type="NCBI Taxonomy" id="1450172"/>
    <lineage>
        <taxon>Eukaryota</taxon>
        <taxon>Fungi</taxon>
        <taxon>Dikarya</taxon>
        <taxon>Ascomycota</taxon>
        <taxon>Pezizomycotina</taxon>
        <taxon>Dothideomycetes</taxon>
        <taxon>Pleosporomycetidae</taxon>
        <taxon>Pleosporales</taxon>
        <taxon>Pleosporales incertae sedis</taxon>
        <taxon>Aaosphaeria</taxon>
    </lineage>
</organism>
<accession>A0A6A5XW45</accession>
<dbReference type="GO" id="GO:0008270">
    <property type="term" value="F:zinc ion binding"/>
    <property type="evidence" value="ECO:0007669"/>
    <property type="project" value="UniProtKB-KW"/>
</dbReference>
<evidence type="ECO:0000256" key="3">
    <source>
        <dbReference type="ARBA" id="ARBA00022833"/>
    </source>
</evidence>
<reference evidence="8" key="1">
    <citation type="journal article" date="2020" name="Stud. Mycol.">
        <title>101 Dothideomycetes genomes: a test case for predicting lifestyles and emergence of pathogens.</title>
        <authorList>
            <person name="Haridas S."/>
            <person name="Albert R."/>
            <person name="Binder M."/>
            <person name="Bloem J."/>
            <person name="Labutti K."/>
            <person name="Salamov A."/>
            <person name="Andreopoulos B."/>
            <person name="Baker S."/>
            <person name="Barry K."/>
            <person name="Bills G."/>
            <person name="Bluhm B."/>
            <person name="Cannon C."/>
            <person name="Castanera R."/>
            <person name="Culley D."/>
            <person name="Daum C."/>
            <person name="Ezra D."/>
            <person name="Gonzalez J."/>
            <person name="Henrissat B."/>
            <person name="Kuo A."/>
            <person name="Liang C."/>
            <person name="Lipzen A."/>
            <person name="Lutzoni F."/>
            <person name="Magnuson J."/>
            <person name="Mondo S."/>
            <person name="Nolan M."/>
            <person name="Ohm R."/>
            <person name="Pangilinan J."/>
            <person name="Park H.-J."/>
            <person name="Ramirez L."/>
            <person name="Alfaro M."/>
            <person name="Sun H."/>
            <person name="Tritt A."/>
            <person name="Yoshinaga Y."/>
            <person name="Zwiers L.-H."/>
            <person name="Turgeon B."/>
            <person name="Goodwin S."/>
            <person name="Spatafora J."/>
            <person name="Crous P."/>
            <person name="Grigoriev I."/>
        </authorList>
    </citation>
    <scope>NUCLEOTIDE SEQUENCE</scope>
    <source>
        <strain evidence="8">CBS 175.79</strain>
    </source>
</reference>
<dbReference type="NCBIfam" id="TIGR00229">
    <property type="entry name" value="sensory_box"/>
    <property type="match status" value="1"/>
</dbReference>
<evidence type="ECO:0000256" key="4">
    <source>
        <dbReference type="PROSITE-ProRule" id="PRU00094"/>
    </source>
</evidence>
<dbReference type="SUPFAM" id="SSF57716">
    <property type="entry name" value="Glucocorticoid receptor-like (DNA-binding domain)"/>
    <property type="match status" value="1"/>
</dbReference>
<evidence type="ECO:0000259" key="7">
    <source>
        <dbReference type="PROSITE" id="PS50114"/>
    </source>
</evidence>
<keyword evidence="2 4" id="KW-0863">Zinc-finger</keyword>
<feature type="compositionally biased region" description="Polar residues" evidence="5">
    <location>
        <begin position="270"/>
        <end position="287"/>
    </location>
</feature>
<dbReference type="SUPFAM" id="SSF55785">
    <property type="entry name" value="PYP-like sensor domain (PAS domain)"/>
    <property type="match status" value="1"/>
</dbReference>
<dbReference type="EMBL" id="ML978068">
    <property type="protein sequence ID" value="KAF2016860.1"/>
    <property type="molecule type" value="Genomic_DNA"/>
</dbReference>
<evidence type="ECO:0008006" key="10">
    <source>
        <dbReference type="Google" id="ProtNLM"/>
    </source>
</evidence>
<dbReference type="SMART" id="SM00091">
    <property type="entry name" value="PAS"/>
    <property type="match status" value="1"/>
</dbReference>
<evidence type="ECO:0000256" key="1">
    <source>
        <dbReference type="ARBA" id="ARBA00022723"/>
    </source>
</evidence>
<protein>
    <recommendedName>
        <fullName evidence="10">GATA-type domain-containing protein</fullName>
    </recommendedName>
</protein>
<evidence type="ECO:0000256" key="2">
    <source>
        <dbReference type="ARBA" id="ARBA00022771"/>
    </source>
</evidence>
<dbReference type="InterPro" id="IPR035965">
    <property type="entry name" value="PAS-like_dom_sf"/>
</dbReference>
<dbReference type="CDD" id="cd00130">
    <property type="entry name" value="PAS"/>
    <property type="match status" value="1"/>
</dbReference>
<dbReference type="SMART" id="SM00401">
    <property type="entry name" value="ZnF_GATA"/>
    <property type="match status" value="1"/>
</dbReference>
<dbReference type="GO" id="GO:0006355">
    <property type="term" value="P:regulation of DNA-templated transcription"/>
    <property type="evidence" value="ECO:0007669"/>
    <property type="project" value="InterPro"/>
</dbReference>
<dbReference type="GO" id="GO:0043565">
    <property type="term" value="F:sequence-specific DNA binding"/>
    <property type="evidence" value="ECO:0007669"/>
    <property type="project" value="InterPro"/>
</dbReference>
<dbReference type="OrthoDB" id="2162994at2759"/>
<dbReference type="InterPro" id="IPR000679">
    <property type="entry name" value="Znf_GATA"/>
</dbReference>
<feature type="compositionally biased region" description="Acidic residues" evidence="5">
    <location>
        <begin position="191"/>
        <end position="202"/>
    </location>
</feature>
<evidence type="ECO:0000313" key="8">
    <source>
        <dbReference type="EMBL" id="KAF2016860.1"/>
    </source>
</evidence>
<proteinExistence type="predicted"/>